<feature type="domain" description="Glycosyl transferase family 1" evidence="1">
    <location>
        <begin position="179"/>
        <end position="338"/>
    </location>
</feature>
<keyword evidence="2" id="KW-0808">Transferase</keyword>
<organism evidence="2 3">
    <name type="scientific">Flavivirga spongiicola</name>
    <dbReference type="NCBI Taxonomy" id="421621"/>
    <lineage>
        <taxon>Bacteria</taxon>
        <taxon>Pseudomonadati</taxon>
        <taxon>Bacteroidota</taxon>
        <taxon>Flavobacteriia</taxon>
        <taxon>Flavobacteriales</taxon>
        <taxon>Flavobacteriaceae</taxon>
        <taxon>Flavivirga</taxon>
    </lineage>
</organism>
<dbReference type="Gene3D" id="3.40.50.2000">
    <property type="entry name" value="Glycogen Phosphorylase B"/>
    <property type="match status" value="2"/>
</dbReference>
<accession>A0ABU7XXG4</accession>
<dbReference type="Pfam" id="PF00534">
    <property type="entry name" value="Glycos_transf_1"/>
    <property type="match status" value="1"/>
</dbReference>
<proteinExistence type="predicted"/>
<gene>
    <name evidence="2" type="ORF">N1F79_18155</name>
</gene>
<dbReference type="Proteomes" id="UP001337305">
    <property type="component" value="Unassembled WGS sequence"/>
</dbReference>
<evidence type="ECO:0000259" key="1">
    <source>
        <dbReference type="Pfam" id="PF00534"/>
    </source>
</evidence>
<dbReference type="PANTHER" id="PTHR12526">
    <property type="entry name" value="GLYCOSYLTRANSFERASE"/>
    <property type="match status" value="1"/>
</dbReference>
<protein>
    <submittedName>
        <fullName evidence="2">Glycosyltransferase</fullName>
        <ecNumber evidence="2">2.4.-.-</ecNumber>
    </submittedName>
</protein>
<evidence type="ECO:0000313" key="3">
    <source>
        <dbReference type="Proteomes" id="UP001337305"/>
    </source>
</evidence>
<comment type="caution">
    <text evidence="2">The sequence shown here is derived from an EMBL/GenBank/DDBJ whole genome shotgun (WGS) entry which is preliminary data.</text>
</comment>
<reference evidence="2 3" key="1">
    <citation type="submission" date="2022-09" db="EMBL/GenBank/DDBJ databases">
        <title>Genome sequencing of Flavivirga sp. MEBiC05379.</title>
        <authorList>
            <person name="Oh H.-M."/>
            <person name="Kwon K.K."/>
            <person name="Park M.J."/>
            <person name="Yang S.-H."/>
        </authorList>
    </citation>
    <scope>NUCLEOTIDE SEQUENCE [LARGE SCALE GENOMIC DNA]</scope>
    <source>
        <strain evidence="2 3">MEBiC05379</strain>
    </source>
</reference>
<dbReference type="EMBL" id="JAODOP010000004">
    <property type="protein sequence ID" value="MEF3835061.1"/>
    <property type="molecule type" value="Genomic_DNA"/>
</dbReference>
<name>A0ABU7XXG4_9FLAO</name>
<dbReference type="PANTHER" id="PTHR12526:SF630">
    <property type="entry name" value="GLYCOSYLTRANSFERASE"/>
    <property type="match status" value="1"/>
</dbReference>
<dbReference type="EC" id="2.4.-.-" evidence="2"/>
<dbReference type="SUPFAM" id="SSF53756">
    <property type="entry name" value="UDP-Glycosyltransferase/glycogen phosphorylase"/>
    <property type="match status" value="1"/>
</dbReference>
<sequence length="368" mass="42649">MLRLLYIATNLNTSGGVARVLSVKLNYLVEVYPYEIHIINTHGDTNNLFFSFDEKIQIHALDRKNQKAQNLFSYRTKLNKKIEKINPDIIINCDNGLKGALLPFLLKNRIPLIYENHNSKNAKAPTIKDNLKLKLSFFIFYLGISRYKWIIVYQYPNRNKRAKNFKVIPNPIGFEIPDKKHSLENKEVIAVGRFSYQKGYDKLIKIWRLVSKKHPDWILNIYGEGNHDDLIKLAQKLNVLSKVQFLKPVKNIKSVYLRASILLNTSRYEPFGLAVTEAMACGLPVIAFENTLGPKSYIHDGKNGFLIQKDNFEDYANKVNMLIENENEMGRVSKSAKESMKAYELTKIMKIWHELFQSVLLDKSKKHI</sequence>
<dbReference type="InterPro" id="IPR001296">
    <property type="entry name" value="Glyco_trans_1"/>
</dbReference>
<evidence type="ECO:0000313" key="2">
    <source>
        <dbReference type="EMBL" id="MEF3835061.1"/>
    </source>
</evidence>
<keyword evidence="2" id="KW-0328">Glycosyltransferase</keyword>
<dbReference type="GO" id="GO:0016757">
    <property type="term" value="F:glycosyltransferase activity"/>
    <property type="evidence" value="ECO:0007669"/>
    <property type="project" value="UniProtKB-KW"/>
</dbReference>
<dbReference type="RefSeq" id="WP_303307363.1">
    <property type="nucleotide sequence ID" value="NZ_JAODOP010000004.1"/>
</dbReference>
<keyword evidence="3" id="KW-1185">Reference proteome</keyword>